<protein>
    <submittedName>
        <fullName evidence="3">Zinc-binding dehydrogenase</fullName>
    </submittedName>
</protein>
<dbReference type="GO" id="GO:0016651">
    <property type="term" value="F:oxidoreductase activity, acting on NAD(P)H"/>
    <property type="evidence" value="ECO:0007669"/>
    <property type="project" value="TreeGrafter"/>
</dbReference>
<evidence type="ECO:0000256" key="2">
    <source>
        <dbReference type="ARBA" id="ARBA00023002"/>
    </source>
</evidence>
<dbReference type="PANTHER" id="PTHR48106:SF8">
    <property type="entry name" value="OS02G0805600 PROTEIN"/>
    <property type="match status" value="1"/>
</dbReference>
<gene>
    <name evidence="3" type="ORF">NVV43_27705</name>
</gene>
<proteinExistence type="predicted"/>
<dbReference type="Pfam" id="PF13602">
    <property type="entry name" value="ADH_zinc_N_2"/>
    <property type="match status" value="1"/>
</dbReference>
<evidence type="ECO:0000256" key="1">
    <source>
        <dbReference type="ARBA" id="ARBA00022857"/>
    </source>
</evidence>
<organism evidence="3 4">
    <name type="scientific">Escherichia marmotae</name>
    <dbReference type="NCBI Taxonomy" id="1499973"/>
    <lineage>
        <taxon>Bacteria</taxon>
        <taxon>Pseudomonadati</taxon>
        <taxon>Pseudomonadota</taxon>
        <taxon>Gammaproteobacteria</taxon>
        <taxon>Enterobacterales</taxon>
        <taxon>Enterobacteriaceae</taxon>
        <taxon>Escherichia</taxon>
    </lineage>
</organism>
<dbReference type="Gene3D" id="3.90.180.10">
    <property type="entry name" value="Medium-chain alcohol dehydrogenases, catalytic domain"/>
    <property type="match status" value="1"/>
</dbReference>
<accession>A0AAW5MXG1</accession>
<dbReference type="GO" id="GO:0070402">
    <property type="term" value="F:NADPH binding"/>
    <property type="evidence" value="ECO:0007669"/>
    <property type="project" value="TreeGrafter"/>
</dbReference>
<evidence type="ECO:0000313" key="4">
    <source>
        <dbReference type="Proteomes" id="UP001206878"/>
    </source>
</evidence>
<dbReference type="AlphaFoldDB" id="A0AAW5MXG1"/>
<comment type="caution">
    <text evidence="3">The sequence shown here is derived from an EMBL/GenBank/DDBJ whole genome shotgun (WGS) entry which is preliminary data.</text>
</comment>
<keyword evidence="1" id="KW-0521">NADP</keyword>
<reference evidence="3" key="1">
    <citation type="submission" date="2022-07" db="EMBL/GenBank/DDBJ databases">
        <title>Diversity of ethanolamine utilization by human commensal Escherichia coli.</title>
        <authorList>
            <person name="Jubelin G."/>
        </authorList>
    </citation>
    <scope>NUCLEOTIDE SEQUENCE</scope>
    <source>
        <strain evidence="3">S1</strain>
    </source>
</reference>
<dbReference type="Proteomes" id="UP001206878">
    <property type="component" value="Unassembled WGS sequence"/>
</dbReference>
<sequence length="70" mass="7391">GWIHAASLRGRPVEAKTAICQAVADQVWPLIADGTIEPAPYETFRLGQAAAAHARMESGGHTGKIILVVD</sequence>
<feature type="non-terminal residue" evidence="3">
    <location>
        <position position="1"/>
    </location>
</feature>
<evidence type="ECO:0000313" key="3">
    <source>
        <dbReference type="EMBL" id="MCR6679255.1"/>
    </source>
</evidence>
<dbReference type="PANTHER" id="PTHR48106">
    <property type="entry name" value="QUINONE OXIDOREDUCTASE PIG3-RELATED"/>
    <property type="match status" value="1"/>
</dbReference>
<keyword evidence="2" id="KW-0560">Oxidoreductase</keyword>
<name>A0AAW5MXG1_9ESCH</name>
<dbReference type="EMBL" id="JANPXH010001021">
    <property type="protein sequence ID" value="MCR6679255.1"/>
    <property type="molecule type" value="Genomic_DNA"/>
</dbReference>